<evidence type="ECO:0000259" key="6">
    <source>
        <dbReference type="PROSITE" id="PS50847"/>
    </source>
</evidence>
<dbReference type="PROSITE" id="PS50847">
    <property type="entry name" value="GRAM_POS_ANCHORING"/>
    <property type="match status" value="1"/>
</dbReference>
<accession>A0A2W2B376</accession>
<comment type="caution">
    <text evidence="7">The sequence shown here is derived from an EMBL/GenBank/DDBJ whole genome shotgun (WGS) entry which is preliminary data.</text>
</comment>
<dbReference type="NCBIfam" id="TIGR01167">
    <property type="entry name" value="LPXTG_anchor"/>
    <property type="match status" value="1"/>
</dbReference>
<keyword evidence="3 5" id="KW-0732">Signal</keyword>
<dbReference type="AlphaFoldDB" id="A0A2W2B376"/>
<evidence type="ECO:0000256" key="3">
    <source>
        <dbReference type="ARBA" id="ARBA00022729"/>
    </source>
</evidence>
<evidence type="ECO:0000256" key="4">
    <source>
        <dbReference type="ARBA" id="ARBA00023088"/>
    </source>
</evidence>
<dbReference type="EMBL" id="POTW01000144">
    <property type="protein sequence ID" value="PZF79380.1"/>
    <property type="molecule type" value="Genomic_DNA"/>
</dbReference>
<dbReference type="Proteomes" id="UP000248764">
    <property type="component" value="Unassembled WGS sequence"/>
</dbReference>
<feature type="domain" description="Gram-positive cocci surface proteins LPxTG" evidence="6">
    <location>
        <begin position="435"/>
        <end position="467"/>
    </location>
</feature>
<dbReference type="InterPro" id="IPR019931">
    <property type="entry name" value="LPXTG_anchor"/>
</dbReference>
<name>A0A2W2B376_9ACTN</name>
<evidence type="ECO:0000313" key="7">
    <source>
        <dbReference type="EMBL" id="PZF79380.1"/>
    </source>
</evidence>
<evidence type="ECO:0000256" key="2">
    <source>
        <dbReference type="ARBA" id="ARBA00022525"/>
    </source>
</evidence>
<evidence type="ECO:0000256" key="1">
    <source>
        <dbReference type="ARBA" id="ARBA00022512"/>
    </source>
</evidence>
<proteinExistence type="predicted"/>
<gene>
    <name evidence="7" type="ORF">C1I92_31470</name>
</gene>
<organism evidence="7 8">
    <name type="scientific">Jiangella anatolica</name>
    <dbReference type="NCBI Taxonomy" id="2670374"/>
    <lineage>
        <taxon>Bacteria</taxon>
        <taxon>Bacillati</taxon>
        <taxon>Actinomycetota</taxon>
        <taxon>Actinomycetes</taxon>
        <taxon>Jiangellales</taxon>
        <taxon>Jiangellaceae</taxon>
        <taxon>Jiangella</taxon>
    </lineage>
</organism>
<sequence length="467" mass="48158">MRTAVRTLAGVGLIGATALGLAAPAPAEEIPYDFSLSLIAFGGKPGDATEIYTSIENKGPHFAGRSLDLSVPDGVTITGMVDDEFVDGTERPDEGCALVTPQRVECHTNAVLEYAKGVDATFTAAIDDDVTGNLSPVVLTVTSDDGVEKSTETELPVMTGEPDLTAAIGPDFTASAPLGAAFDQTVKVYNNAFVPGFTLDFTPAPGVAVTGVTGLDLVDGTERPDEGCVIAATGRLECHTPSPEMGPFEITVHQRMPEHAEQSWLGDASVHVVGDRGGQASDAAAVYVAFDRRAMEVTATPSVTGAAGEIVEIVLTARNDGIFGPKGRIAALTVPAGATIASVEGLEILDEMTWVDDGCVLWTPQQVECIRGAALAPGDTEEWTFRVQLDTDAPAGELGVAALTYNAWGEDFEAETVVTVTGGSGDETGGDGEELPNTGTDSTTVAVAAFGLLLAGAAAMALRARRS</sequence>
<reference evidence="7 8" key="1">
    <citation type="submission" date="2018-01" db="EMBL/GenBank/DDBJ databases">
        <title>Draft genome sequence of Jiangella sp. GTF31.</title>
        <authorList>
            <person name="Sahin N."/>
            <person name="Ay H."/>
            <person name="Saygin H."/>
        </authorList>
    </citation>
    <scope>NUCLEOTIDE SEQUENCE [LARGE SCALE GENOMIC DNA]</scope>
    <source>
        <strain evidence="7 8">GTF31</strain>
    </source>
</reference>
<feature type="signal peptide" evidence="5">
    <location>
        <begin position="1"/>
        <end position="27"/>
    </location>
</feature>
<evidence type="ECO:0000256" key="5">
    <source>
        <dbReference type="SAM" id="SignalP"/>
    </source>
</evidence>
<protein>
    <recommendedName>
        <fullName evidence="6">Gram-positive cocci surface proteins LPxTG domain-containing protein</fullName>
    </recommendedName>
</protein>
<evidence type="ECO:0000313" key="8">
    <source>
        <dbReference type="Proteomes" id="UP000248764"/>
    </source>
</evidence>
<keyword evidence="1" id="KW-0134">Cell wall</keyword>
<keyword evidence="8" id="KW-1185">Reference proteome</keyword>
<feature type="chain" id="PRO_5015934954" description="Gram-positive cocci surface proteins LPxTG domain-containing protein" evidence="5">
    <location>
        <begin position="28"/>
        <end position="467"/>
    </location>
</feature>
<keyword evidence="2" id="KW-0964">Secreted</keyword>
<keyword evidence="4" id="KW-0572">Peptidoglycan-anchor</keyword>